<dbReference type="AlphaFoldDB" id="A0A0K2ZVW4"/>
<evidence type="ECO:0000313" key="2">
    <source>
        <dbReference type="Proteomes" id="UP000046187"/>
    </source>
</evidence>
<evidence type="ECO:0000313" key="1">
    <source>
        <dbReference type="EMBL" id="CTP89793.1"/>
    </source>
</evidence>
<organism evidence="1 2">
    <name type="scientific">Xanthomonas graminis pv. arrhenatheri LMG 727</name>
    <dbReference type="NCBI Taxonomy" id="1195923"/>
    <lineage>
        <taxon>Bacteria</taxon>
        <taxon>Pseudomonadati</taxon>
        <taxon>Pseudomonadota</taxon>
        <taxon>Gammaproteobacteria</taxon>
        <taxon>Lysobacterales</taxon>
        <taxon>Lysobacteraceae</taxon>
        <taxon>Xanthomonas</taxon>
        <taxon>Xanthomonas translucens group</taxon>
        <taxon>Xanthomonas graminis</taxon>
    </lineage>
</organism>
<dbReference type="Proteomes" id="UP000046187">
    <property type="component" value="Unassembled WGS sequence"/>
</dbReference>
<sequence length="369" mass="41130">MNGAAETGSDYAVQAQRFADLHAGRDAQHVAGNLYARIDMLQAGTLSMPVTVSEERAGNAWVCSPRTTYADYAAEEAVRLLPRALAAPLRGVCGGIGAWLDWARIDRAVTLNNWLLSTNLYPPLPREGLGALLDAARTRWPDHALWFRSLNRVDTPQWLEALQAEGFTLIGSRQVYLYDDWPALLRHRDLARDLKLTARTDLQRCGNGAIGEADYPRIAALYAQLYLDKYSRCNPAYRAAFLRAWHRAGLLHFDGFRDAGGELVCITGLFGVGQTLTAPIVGYDLRQPQRLALYRTLTACGFEHALRYGRRLNQSAGAASFKRQRGGMPVIEYSAVDARHLPLRRRQPIAALGVLTERLGVPLMRRYRL</sequence>
<dbReference type="EMBL" id="CXOI01000048">
    <property type="protein sequence ID" value="CTP89793.1"/>
    <property type="molecule type" value="Genomic_DNA"/>
</dbReference>
<protein>
    <recommendedName>
        <fullName evidence="3">BioF2-like acetyltransferase domain-containing protein</fullName>
    </recommendedName>
</protein>
<dbReference type="RefSeq" id="WP_053835913.1">
    <property type="nucleotide sequence ID" value="NZ_CXOI01000048.1"/>
</dbReference>
<reference evidence="2" key="1">
    <citation type="submission" date="2015-07" db="EMBL/GenBank/DDBJ databases">
        <authorList>
            <person name="Wibberg D."/>
        </authorList>
    </citation>
    <scope>NUCLEOTIDE SEQUENCE [LARGE SCALE GENOMIC DNA]</scope>
</reference>
<evidence type="ECO:0008006" key="3">
    <source>
        <dbReference type="Google" id="ProtNLM"/>
    </source>
</evidence>
<name>A0A0K2ZVW4_9XANT</name>
<proteinExistence type="predicted"/>
<keyword evidence="2" id="KW-1185">Reference proteome</keyword>
<gene>
    <name evidence="1" type="ORF">XTALMG727_2851</name>
</gene>
<accession>A0A0K2ZVW4</accession>